<dbReference type="SUPFAM" id="SSF49899">
    <property type="entry name" value="Concanavalin A-like lectins/glucanases"/>
    <property type="match status" value="1"/>
</dbReference>
<dbReference type="InterPro" id="IPR003877">
    <property type="entry name" value="SPRY_dom"/>
</dbReference>
<dbReference type="PhylomeDB" id="A7S7T1"/>
<proteinExistence type="predicted"/>
<dbReference type="eggNOG" id="ENOG502SXZ1">
    <property type="taxonomic scope" value="Eukaryota"/>
</dbReference>
<dbReference type="Gene3D" id="2.60.120.920">
    <property type="match status" value="1"/>
</dbReference>
<dbReference type="OMA" id="GKHEWVF"/>
<name>A7S7T1_NEMVE</name>
<protein>
    <recommendedName>
        <fullName evidence="1">B30.2/SPRY domain-containing protein</fullName>
    </recommendedName>
</protein>
<dbReference type="STRING" id="45351.A7S7T1"/>
<dbReference type="EMBL" id="DS469594">
    <property type="protein sequence ID" value="EDO40293.1"/>
    <property type="molecule type" value="Genomic_DNA"/>
</dbReference>
<dbReference type="InParanoid" id="A7S7T1"/>
<feature type="domain" description="B30.2/SPRY" evidence="1">
    <location>
        <begin position="15"/>
        <end position="208"/>
    </location>
</feature>
<dbReference type="Pfam" id="PF00622">
    <property type="entry name" value="SPRY"/>
    <property type="match status" value="1"/>
</dbReference>
<dbReference type="AlphaFoldDB" id="A7S7T1"/>
<dbReference type="HOGENOM" id="CLU_1322306_0_0_1"/>
<dbReference type="PANTHER" id="PTHR12245:SF16">
    <property type="entry name" value="SPRY DOMAIN-CONTAINING SOCS BOX PROTEIN 3-LIKE"/>
    <property type="match status" value="1"/>
</dbReference>
<dbReference type="GO" id="GO:0043161">
    <property type="term" value="P:proteasome-mediated ubiquitin-dependent protein catabolic process"/>
    <property type="evidence" value="ECO:0000318"/>
    <property type="project" value="GO_Central"/>
</dbReference>
<dbReference type="InterPro" id="IPR043136">
    <property type="entry name" value="B30.2/SPRY_sf"/>
</dbReference>
<keyword evidence="3" id="KW-1185">Reference proteome</keyword>
<gene>
    <name evidence="2" type="ORF">NEMVEDRAFT_v1g243430</name>
</gene>
<reference evidence="2 3" key="1">
    <citation type="journal article" date="2007" name="Science">
        <title>Sea anemone genome reveals ancestral eumetazoan gene repertoire and genomic organization.</title>
        <authorList>
            <person name="Putnam N.H."/>
            <person name="Srivastava M."/>
            <person name="Hellsten U."/>
            <person name="Dirks B."/>
            <person name="Chapman J."/>
            <person name="Salamov A."/>
            <person name="Terry A."/>
            <person name="Shapiro H."/>
            <person name="Lindquist E."/>
            <person name="Kapitonov V.V."/>
            <person name="Jurka J."/>
            <person name="Genikhovich G."/>
            <person name="Grigoriev I.V."/>
            <person name="Lucas S.M."/>
            <person name="Steele R.E."/>
            <person name="Finnerty J.R."/>
            <person name="Technau U."/>
            <person name="Martindale M.Q."/>
            <person name="Rokhsar D.S."/>
        </authorList>
    </citation>
    <scope>NUCLEOTIDE SEQUENCE [LARGE SCALE GENOMIC DNA]</scope>
    <source>
        <strain evidence="3">CH2 X CH6</strain>
    </source>
</reference>
<dbReference type="Proteomes" id="UP000001593">
    <property type="component" value="Unassembled WGS sequence"/>
</dbReference>
<evidence type="ECO:0000313" key="2">
    <source>
        <dbReference type="EMBL" id="EDO40293.1"/>
    </source>
</evidence>
<dbReference type="PROSITE" id="PS50188">
    <property type="entry name" value="B302_SPRY"/>
    <property type="match status" value="1"/>
</dbReference>
<dbReference type="InterPro" id="IPR001870">
    <property type="entry name" value="B30.2/SPRY"/>
</dbReference>
<dbReference type="CDD" id="cd11709">
    <property type="entry name" value="SPRY"/>
    <property type="match status" value="1"/>
</dbReference>
<evidence type="ECO:0000259" key="1">
    <source>
        <dbReference type="PROSITE" id="PS50188"/>
    </source>
</evidence>
<dbReference type="InterPro" id="IPR050672">
    <property type="entry name" value="FBXO45-Fsn/SPSB_families"/>
</dbReference>
<organism evidence="2 3">
    <name type="scientific">Nematostella vectensis</name>
    <name type="common">Starlet sea anemone</name>
    <dbReference type="NCBI Taxonomy" id="45351"/>
    <lineage>
        <taxon>Eukaryota</taxon>
        <taxon>Metazoa</taxon>
        <taxon>Cnidaria</taxon>
        <taxon>Anthozoa</taxon>
        <taxon>Hexacorallia</taxon>
        <taxon>Actiniaria</taxon>
        <taxon>Edwardsiidae</taxon>
        <taxon>Nematostella</taxon>
    </lineage>
</organism>
<evidence type="ECO:0000313" key="3">
    <source>
        <dbReference type="Proteomes" id="UP000001593"/>
    </source>
</evidence>
<dbReference type="InterPro" id="IPR013320">
    <property type="entry name" value="ConA-like_dom_sf"/>
</dbReference>
<accession>A7S7T1</accession>
<dbReference type="GO" id="GO:0019005">
    <property type="term" value="C:SCF ubiquitin ligase complex"/>
    <property type="evidence" value="ECO:0000318"/>
    <property type="project" value="GO_Central"/>
</dbReference>
<sequence length="208" mass="23732">MKEKQGCTVGSRRQVEPLPLPSALKEWIREYEEEPRFDRKLTNLKHVMFSADETTVTFKGTSFYSTTMIKTPYGRGYISGKHEWVFYFDNCMGQVAVCVVPAKFKEGKNFNLVPYIGHCVGWCFNQVGRATYELPLWEEKRYYSSLFNSWDMVWVLLDMDKGTLGFMVNGKELGVAFSEGIIGNELFPAICLCGEGEKATIISSSTYL</sequence>
<dbReference type="PANTHER" id="PTHR12245">
    <property type="entry name" value="SPRY DOMAIN CONTAINING SOCS BOX PROTEIN"/>
    <property type="match status" value="1"/>
</dbReference>